<evidence type="ECO:0000313" key="2">
    <source>
        <dbReference type="Proteomes" id="UP000013021"/>
    </source>
</evidence>
<name>N9L5E1_ACIBA</name>
<dbReference type="AlphaFoldDB" id="N9L5E1"/>
<organism evidence="1 2">
    <name type="scientific">Acinetobacter baumannii NIPH 80</name>
    <dbReference type="NCBI Taxonomy" id="1217629"/>
    <lineage>
        <taxon>Bacteria</taxon>
        <taxon>Pseudomonadati</taxon>
        <taxon>Pseudomonadota</taxon>
        <taxon>Gammaproteobacteria</taxon>
        <taxon>Moraxellales</taxon>
        <taxon>Moraxellaceae</taxon>
        <taxon>Acinetobacter</taxon>
        <taxon>Acinetobacter calcoaceticus/baumannii complex</taxon>
    </lineage>
</organism>
<protein>
    <submittedName>
        <fullName evidence="1">Uncharacterized protein</fullName>
    </submittedName>
</protein>
<dbReference type="EMBL" id="APRE01000027">
    <property type="protein sequence ID" value="ENW73626.1"/>
    <property type="molecule type" value="Genomic_DNA"/>
</dbReference>
<reference evidence="1 2" key="1">
    <citation type="submission" date="2013-02" db="EMBL/GenBank/DDBJ databases">
        <title>The Genome Sequence of Acinetobacter baumannii NIPH 80.</title>
        <authorList>
            <consortium name="The Broad Institute Genome Sequencing Platform"/>
            <consortium name="The Broad Institute Genome Sequencing Center for Infectious Disease"/>
            <person name="Cerqueira G."/>
            <person name="Feldgarden M."/>
            <person name="Courvalin P."/>
            <person name="Perichon B."/>
            <person name="Grillot-Courvalin C."/>
            <person name="Clermont D."/>
            <person name="Rocha E."/>
            <person name="Yoon E.-J."/>
            <person name="Nemec A."/>
            <person name="Walker B."/>
            <person name="Young S.K."/>
            <person name="Zeng Q."/>
            <person name="Gargeya S."/>
            <person name="Fitzgerald M."/>
            <person name="Haas B."/>
            <person name="Abouelleil A."/>
            <person name="Alvarado L."/>
            <person name="Arachchi H.M."/>
            <person name="Berlin A.M."/>
            <person name="Chapman S.B."/>
            <person name="Dewar J."/>
            <person name="Goldberg J."/>
            <person name="Griggs A."/>
            <person name="Gujja S."/>
            <person name="Hansen M."/>
            <person name="Howarth C."/>
            <person name="Imamovic A."/>
            <person name="Larimer J."/>
            <person name="McCowan C."/>
            <person name="Murphy C."/>
            <person name="Neiman D."/>
            <person name="Pearson M."/>
            <person name="Priest M."/>
            <person name="Roberts A."/>
            <person name="Saif S."/>
            <person name="Shea T."/>
            <person name="Sisk P."/>
            <person name="Sykes S."/>
            <person name="Wortman J."/>
            <person name="Nusbaum C."/>
            <person name="Birren B."/>
        </authorList>
    </citation>
    <scope>NUCLEOTIDE SEQUENCE [LARGE SCALE GENOMIC DNA]</scope>
    <source>
        <strain evidence="1 2">NIPH 80</strain>
    </source>
</reference>
<evidence type="ECO:0000313" key="1">
    <source>
        <dbReference type="EMBL" id="ENW73626.1"/>
    </source>
</evidence>
<dbReference type="Proteomes" id="UP000013021">
    <property type="component" value="Unassembled WGS sequence"/>
</dbReference>
<comment type="caution">
    <text evidence="1">The sequence shown here is derived from an EMBL/GenBank/DDBJ whole genome shotgun (WGS) entry which is preliminary data.</text>
</comment>
<sequence>MRDDQVEKMEKLAEEVADDFIITTCAAINTSIADKQGRGDKGFLYKISKDTAGVLATIERVLAFKNGKIDPISATRETQEAYEKKLAAEAEAKAQKLRERIRAS</sequence>
<gene>
    <name evidence="1" type="ORF">F913_01337</name>
</gene>
<proteinExistence type="predicted"/>
<dbReference type="PATRIC" id="fig|1217629.3.peg.1286"/>
<dbReference type="RefSeq" id="WP_005138146.1">
    <property type="nucleotide sequence ID" value="NZ_KB849947.1"/>
</dbReference>
<accession>N9L5E1</accession>
<dbReference type="HOGENOM" id="CLU_2271284_0_0_6"/>